<dbReference type="Proteomes" id="UP000035680">
    <property type="component" value="Unassembled WGS sequence"/>
</dbReference>
<dbReference type="WBParaSite" id="SVE_1990300.1">
    <property type="protein sequence ID" value="SVE_1990300.1"/>
    <property type="gene ID" value="SVE_1990300"/>
</dbReference>
<name>A0A0K0G588_STRVS</name>
<accession>A0A0K0G588</accession>
<keyword evidence="1" id="KW-1185">Reference proteome</keyword>
<evidence type="ECO:0000313" key="1">
    <source>
        <dbReference type="Proteomes" id="UP000035680"/>
    </source>
</evidence>
<sequence length="73" mass="8503">MDRNQINNHNSICQHFCNQIELCCTENFVDEKITRCGFEEGEVLLFRTESTSGEQNLDSCDLILNWHVHLSDD</sequence>
<proteinExistence type="predicted"/>
<reference evidence="2" key="2">
    <citation type="submission" date="2015-08" db="UniProtKB">
        <authorList>
            <consortium name="WormBaseParasite"/>
        </authorList>
    </citation>
    <scope>IDENTIFICATION</scope>
</reference>
<dbReference type="AlphaFoldDB" id="A0A0K0G588"/>
<reference evidence="1" key="1">
    <citation type="submission" date="2014-07" db="EMBL/GenBank/DDBJ databases">
        <authorList>
            <person name="Martin A.A"/>
            <person name="De Silva N."/>
        </authorList>
    </citation>
    <scope>NUCLEOTIDE SEQUENCE</scope>
</reference>
<protein>
    <submittedName>
        <fullName evidence="2">Uncharacterized protein</fullName>
    </submittedName>
</protein>
<organism evidence="1 2">
    <name type="scientific">Strongyloides venezuelensis</name>
    <name type="common">Threadworm</name>
    <dbReference type="NCBI Taxonomy" id="75913"/>
    <lineage>
        <taxon>Eukaryota</taxon>
        <taxon>Metazoa</taxon>
        <taxon>Ecdysozoa</taxon>
        <taxon>Nematoda</taxon>
        <taxon>Chromadorea</taxon>
        <taxon>Rhabditida</taxon>
        <taxon>Tylenchina</taxon>
        <taxon>Panagrolaimomorpha</taxon>
        <taxon>Strongyloidoidea</taxon>
        <taxon>Strongyloididae</taxon>
        <taxon>Strongyloides</taxon>
    </lineage>
</organism>
<evidence type="ECO:0000313" key="2">
    <source>
        <dbReference type="WBParaSite" id="SVE_1990300.1"/>
    </source>
</evidence>